<sequence>MSEELCYLSATTAIKHFLSGELSPVDILQAQIARAEKVEPSVNALAFQFYDQALQAAQAAELAYRQGRAKPLAGITLGVKDETAQQGRPCTQGSLLLKNAIADNTSPMLQRLLDAGAIAHVRTTTPEFCMHSNTVSKLWGVTRNPWNKAYSAGGSSGGSGAALASGTATLATGSDIGGSIRIPASHNGIVGYKPPYGRVPQSPPWNFDTYCHEGPMARSVADIILFQNQIAGPHPSDICSLSPKLILPNSYDNIAGMRIAYSLDLGHREVDRDVQKNTLTAVKKFQDLGAIVEEVAIDWNEQCIETFFTHIYFYAINILKQQFASPAQLEQLTPYVQSLFADSKVISIDDLLKAKAHEAEMYNAFNRAMDSYDVLICPTAATAKVPADWDYSVNSLSINDKLISPNFGSDSMTYYFNSLSRCPVLSMPSGKDSNNVPTGIQIVGKAYDEHSVFKAASAYETLQPPFFADGDYPVF</sequence>
<dbReference type="RefSeq" id="WP_258331660.1">
    <property type="nucleotide sequence ID" value="NZ_JAPTGG010000007.1"/>
</dbReference>
<dbReference type="PANTHER" id="PTHR11895">
    <property type="entry name" value="TRANSAMIDASE"/>
    <property type="match status" value="1"/>
</dbReference>
<comment type="caution">
    <text evidence="3">The sequence shown here is derived from an EMBL/GenBank/DDBJ whole genome shotgun (WGS) entry which is preliminary data.</text>
</comment>
<dbReference type="InterPro" id="IPR000120">
    <property type="entry name" value="Amidase"/>
</dbReference>
<dbReference type="Proteomes" id="UP001069090">
    <property type="component" value="Unassembled WGS sequence"/>
</dbReference>
<evidence type="ECO:0000313" key="3">
    <source>
        <dbReference type="EMBL" id="MCZ0865514.1"/>
    </source>
</evidence>
<dbReference type="GO" id="GO:0003824">
    <property type="term" value="F:catalytic activity"/>
    <property type="evidence" value="ECO:0007669"/>
    <property type="project" value="InterPro"/>
</dbReference>
<dbReference type="SUPFAM" id="SSF75304">
    <property type="entry name" value="Amidase signature (AS) enzymes"/>
    <property type="match status" value="1"/>
</dbReference>
<feature type="domain" description="Amidase" evidence="2">
    <location>
        <begin position="26"/>
        <end position="452"/>
    </location>
</feature>
<dbReference type="InterPro" id="IPR020556">
    <property type="entry name" value="Amidase_CS"/>
</dbReference>
<reference evidence="3 4" key="1">
    <citation type="submission" date="2022-12" db="EMBL/GenBank/DDBJ databases">
        <title>Dasania phycosphaerae sp. nov., isolated from particulate material of the south coast of Korea.</title>
        <authorList>
            <person name="Jiang Y."/>
        </authorList>
    </citation>
    <scope>NUCLEOTIDE SEQUENCE [LARGE SCALE GENOMIC DNA]</scope>
    <source>
        <strain evidence="3 4">GY-19</strain>
    </source>
</reference>
<dbReference type="InterPro" id="IPR036928">
    <property type="entry name" value="AS_sf"/>
</dbReference>
<dbReference type="AlphaFoldDB" id="A0A9J6RMB4"/>
<keyword evidence="4" id="KW-1185">Reference proteome</keyword>
<dbReference type="Gene3D" id="3.90.1300.10">
    <property type="entry name" value="Amidase signature (AS) domain"/>
    <property type="match status" value="1"/>
</dbReference>
<evidence type="ECO:0000259" key="2">
    <source>
        <dbReference type="Pfam" id="PF01425"/>
    </source>
</evidence>
<dbReference type="PROSITE" id="PS00571">
    <property type="entry name" value="AMIDASES"/>
    <property type="match status" value="1"/>
</dbReference>
<dbReference type="PANTHER" id="PTHR11895:SF7">
    <property type="entry name" value="GLUTAMYL-TRNA(GLN) AMIDOTRANSFERASE SUBUNIT A, MITOCHONDRIAL"/>
    <property type="match status" value="1"/>
</dbReference>
<dbReference type="EMBL" id="JAPTGG010000007">
    <property type="protein sequence ID" value="MCZ0865514.1"/>
    <property type="molecule type" value="Genomic_DNA"/>
</dbReference>
<organism evidence="3 4">
    <name type="scientific">Dasania phycosphaerae</name>
    <dbReference type="NCBI Taxonomy" id="2950436"/>
    <lineage>
        <taxon>Bacteria</taxon>
        <taxon>Pseudomonadati</taxon>
        <taxon>Pseudomonadota</taxon>
        <taxon>Gammaproteobacteria</taxon>
        <taxon>Cellvibrionales</taxon>
        <taxon>Spongiibacteraceae</taxon>
        <taxon>Dasania</taxon>
    </lineage>
</organism>
<accession>A0A9J6RMB4</accession>
<name>A0A9J6RMB4_9GAMM</name>
<dbReference type="InterPro" id="IPR023631">
    <property type="entry name" value="Amidase_dom"/>
</dbReference>
<dbReference type="Pfam" id="PF01425">
    <property type="entry name" value="Amidase"/>
    <property type="match status" value="1"/>
</dbReference>
<evidence type="ECO:0000313" key="4">
    <source>
        <dbReference type="Proteomes" id="UP001069090"/>
    </source>
</evidence>
<gene>
    <name evidence="3" type="ORF">O0V09_09900</name>
</gene>
<protein>
    <submittedName>
        <fullName evidence="3">Amidase</fullName>
    </submittedName>
</protein>
<proteinExistence type="inferred from homology"/>
<comment type="similarity">
    <text evidence="1">Belongs to the amidase family.</text>
</comment>
<evidence type="ECO:0000256" key="1">
    <source>
        <dbReference type="ARBA" id="ARBA00009199"/>
    </source>
</evidence>